<dbReference type="Proteomes" id="UP000184267">
    <property type="component" value="Unassembled WGS sequence"/>
</dbReference>
<reference evidence="2 3" key="1">
    <citation type="submission" date="2016-10" db="EMBL/GenBank/DDBJ databases">
        <title>Genome sequence of the basidiomycete white-rot fungus Trametes pubescens.</title>
        <authorList>
            <person name="Makela M.R."/>
            <person name="Granchi Z."/>
            <person name="Peng M."/>
            <person name="De Vries R.P."/>
            <person name="Grigoriev I."/>
            <person name="Riley R."/>
            <person name="Hilden K."/>
        </authorList>
    </citation>
    <scope>NUCLEOTIDE SEQUENCE [LARGE SCALE GENOMIC DNA]</scope>
    <source>
        <strain evidence="2 3">FBCC735</strain>
    </source>
</reference>
<proteinExistence type="predicted"/>
<dbReference type="STRING" id="154538.A0A1M2VI28"/>
<gene>
    <name evidence="2" type="ORF">TRAPUB_1917</name>
</gene>
<feature type="compositionally biased region" description="Polar residues" evidence="1">
    <location>
        <begin position="31"/>
        <end position="40"/>
    </location>
</feature>
<protein>
    <submittedName>
        <fullName evidence="2">Uncharacterized protein</fullName>
    </submittedName>
</protein>
<feature type="compositionally biased region" description="Basic and acidic residues" evidence="1">
    <location>
        <begin position="133"/>
        <end position="151"/>
    </location>
</feature>
<feature type="compositionally biased region" description="Basic and acidic residues" evidence="1">
    <location>
        <begin position="1"/>
        <end position="10"/>
    </location>
</feature>
<feature type="region of interest" description="Disordered" evidence="1">
    <location>
        <begin position="232"/>
        <end position="257"/>
    </location>
</feature>
<dbReference type="OrthoDB" id="416585at2759"/>
<organism evidence="2 3">
    <name type="scientific">Trametes pubescens</name>
    <name type="common">White-rot fungus</name>
    <dbReference type="NCBI Taxonomy" id="154538"/>
    <lineage>
        <taxon>Eukaryota</taxon>
        <taxon>Fungi</taxon>
        <taxon>Dikarya</taxon>
        <taxon>Basidiomycota</taxon>
        <taxon>Agaricomycotina</taxon>
        <taxon>Agaricomycetes</taxon>
        <taxon>Polyporales</taxon>
        <taxon>Polyporaceae</taxon>
        <taxon>Trametes</taxon>
    </lineage>
</organism>
<feature type="region of interest" description="Disordered" evidence="1">
    <location>
        <begin position="113"/>
        <end position="196"/>
    </location>
</feature>
<dbReference type="EMBL" id="MNAD01001207">
    <property type="protein sequence ID" value="OJT07240.1"/>
    <property type="molecule type" value="Genomic_DNA"/>
</dbReference>
<comment type="caution">
    <text evidence="2">The sequence shown here is derived from an EMBL/GenBank/DDBJ whole genome shotgun (WGS) entry which is preliminary data.</text>
</comment>
<name>A0A1M2VI28_TRAPU</name>
<evidence type="ECO:0000256" key="1">
    <source>
        <dbReference type="SAM" id="MobiDB-lite"/>
    </source>
</evidence>
<evidence type="ECO:0000313" key="3">
    <source>
        <dbReference type="Proteomes" id="UP000184267"/>
    </source>
</evidence>
<keyword evidence="3" id="KW-1185">Reference proteome</keyword>
<feature type="compositionally biased region" description="Polar residues" evidence="1">
    <location>
        <begin position="113"/>
        <end position="131"/>
    </location>
</feature>
<feature type="compositionally biased region" description="Acidic residues" evidence="1">
    <location>
        <begin position="239"/>
        <end position="253"/>
    </location>
</feature>
<feature type="region of interest" description="Disordered" evidence="1">
    <location>
        <begin position="1"/>
        <end position="101"/>
    </location>
</feature>
<dbReference type="OMA" id="YRAGEMR"/>
<feature type="compositionally biased region" description="Polar residues" evidence="1">
    <location>
        <begin position="73"/>
        <end position="85"/>
    </location>
</feature>
<sequence>MEANHSDLSRHSSSSSAVDLSGTPAGLGSSRPATPLSSDSISRRRTSWGGANAIQDPLRFNLQPSDRDITPGPSRSGNATWSSTEDPFFSPTDEDPPFRDYSYRAGEMRYQDSNPVYSASQPGQSSASLISSHFRESGDTTDSMRDDDEAHLTSNMSRQGMGPEWGTGESIDAERTGASVRGKRRTVRYGASPLKKTGTTLKNFSGNLRRASLRVVNFGGLGLDEHVRLHDAHERDENRDEDDDEIPDEDEALPDLTKTLPIRGRTLGCLGPHSKLRLALYKFLTYP</sequence>
<evidence type="ECO:0000313" key="2">
    <source>
        <dbReference type="EMBL" id="OJT07240.1"/>
    </source>
</evidence>
<dbReference type="AlphaFoldDB" id="A0A1M2VI28"/>
<feature type="compositionally biased region" description="Low complexity" evidence="1">
    <location>
        <begin position="11"/>
        <end position="21"/>
    </location>
</feature>
<accession>A0A1M2VI28</accession>